<accession>A0A4Q7J2X0</accession>
<keyword evidence="1" id="KW-0560">Oxidoreductase</keyword>
<dbReference type="EMBL" id="SFCC01000013">
    <property type="protein sequence ID" value="RZQ61118.1"/>
    <property type="molecule type" value="Genomic_DNA"/>
</dbReference>
<dbReference type="PANTHER" id="PTHR43422">
    <property type="entry name" value="THIAMINE THIAZOLE SYNTHASE"/>
    <property type="match status" value="1"/>
</dbReference>
<dbReference type="Proteomes" id="UP000292003">
    <property type="component" value="Unassembled WGS sequence"/>
</dbReference>
<dbReference type="AlphaFoldDB" id="A0A4Q7J2X0"/>
<dbReference type="SUPFAM" id="SSF51905">
    <property type="entry name" value="FAD/NAD(P)-binding domain"/>
    <property type="match status" value="1"/>
</dbReference>
<dbReference type="OrthoDB" id="9790035at2"/>
<name>A0A4Q7J2X0_9PSEU</name>
<reference evidence="1 2" key="1">
    <citation type="submission" date="2019-02" db="EMBL/GenBank/DDBJ databases">
        <title>Draft genome sequence of Amycolatopsis sp. 8-3EHSu isolated from roots of Suaeda maritima.</title>
        <authorList>
            <person name="Duangmal K."/>
            <person name="Chantavorakit T."/>
        </authorList>
    </citation>
    <scope>NUCLEOTIDE SEQUENCE [LARGE SCALE GENOMIC DNA]</scope>
    <source>
        <strain evidence="1 2">8-3EHSu</strain>
    </source>
</reference>
<proteinExistence type="predicted"/>
<dbReference type="PANTHER" id="PTHR43422:SF3">
    <property type="entry name" value="THIAMINE THIAZOLE SYNTHASE"/>
    <property type="match status" value="1"/>
</dbReference>
<protein>
    <submittedName>
        <fullName evidence="1">FAD-binding monooxygenase</fullName>
    </submittedName>
</protein>
<dbReference type="Gene3D" id="3.50.50.60">
    <property type="entry name" value="FAD/NAD(P)-binding domain"/>
    <property type="match status" value="1"/>
</dbReference>
<evidence type="ECO:0000313" key="2">
    <source>
        <dbReference type="Proteomes" id="UP000292003"/>
    </source>
</evidence>
<evidence type="ECO:0000313" key="1">
    <source>
        <dbReference type="EMBL" id="RZQ61118.1"/>
    </source>
</evidence>
<comment type="caution">
    <text evidence="1">The sequence shown here is derived from an EMBL/GenBank/DDBJ whole genome shotgun (WGS) entry which is preliminary data.</text>
</comment>
<dbReference type="GO" id="GO:0004497">
    <property type="term" value="F:monooxygenase activity"/>
    <property type="evidence" value="ECO:0007669"/>
    <property type="project" value="UniProtKB-KW"/>
</dbReference>
<organism evidence="1 2">
    <name type="scientific">Amycolatopsis suaedae</name>
    <dbReference type="NCBI Taxonomy" id="2510978"/>
    <lineage>
        <taxon>Bacteria</taxon>
        <taxon>Bacillati</taxon>
        <taxon>Actinomycetota</taxon>
        <taxon>Actinomycetes</taxon>
        <taxon>Pseudonocardiales</taxon>
        <taxon>Pseudonocardiaceae</taxon>
        <taxon>Amycolatopsis</taxon>
    </lineage>
</organism>
<keyword evidence="2" id="KW-1185">Reference proteome</keyword>
<dbReference type="InterPro" id="IPR036188">
    <property type="entry name" value="FAD/NAD-bd_sf"/>
</dbReference>
<dbReference type="RefSeq" id="WP_130477932.1">
    <property type="nucleotide sequence ID" value="NZ_SFCC01000013.1"/>
</dbReference>
<gene>
    <name evidence="1" type="ORF">EWH70_24840</name>
</gene>
<sequence>MGNNVGDHAVVLGGSIAGLLAARMLSPSYARVTVVDRDDVTATGGPRRAVPQGHHIHALLARGKQILDELFDGFTEELVSLGVPVGDFGTSLSWYFDGEMIRKTETGLVCVAAGRPLLEERIRRRVSGLDNVVIRDRTDILGLVAGPGNRRVTGVRVQGRQGDSPEILTADLVVDTTGRGTRTPRWLEELGYPRVPEEQVKMDLTYTTCDFHGPLSYDPIGDDIALIPVATPAIPRGAIFARLPDRYAVSLTGIAGDRPPADHEGFLAYVKTLPVPEIFKAVRDAEPMAEARSFRFPASIRRRYERMSRLPDGLLIMGDAACVFNPVYGQGMTVAALEALVLGRHVAAGDPRPKAYFRDLAKVINAPWDMAAGADLGFPAVEGRRTLKTKMGNAYIPRLQAAAAGDPVLSNAFLRAAGLVDPPQALMRPGIVSRVLRRPGR</sequence>
<keyword evidence="1" id="KW-0503">Monooxygenase</keyword>